<keyword evidence="3" id="KW-0378">Hydrolase</keyword>
<evidence type="ECO:0000256" key="3">
    <source>
        <dbReference type="ARBA" id="ARBA00022801"/>
    </source>
</evidence>
<evidence type="ECO:0000313" key="7">
    <source>
        <dbReference type="Proteomes" id="UP001060504"/>
    </source>
</evidence>
<dbReference type="InterPro" id="IPR050738">
    <property type="entry name" value="Sulfatase"/>
</dbReference>
<gene>
    <name evidence="6" type="ORF">NGTWS1702_01170</name>
</gene>
<evidence type="ECO:0000313" key="6">
    <source>
        <dbReference type="EMBL" id="GJF08408.1"/>
    </source>
</evidence>
<evidence type="ECO:0000256" key="2">
    <source>
        <dbReference type="ARBA" id="ARBA00022723"/>
    </source>
</evidence>
<dbReference type="InterPro" id="IPR024607">
    <property type="entry name" value="Sulfatase_CS"/>
</dbReference>
<reference evidence="6 7" key="1">
    <citation type="submission" date="2021-08" db="EMBL/GenBank/DDBJ databases">
        <title>Draft genome sequence of Mycolicibacterium sp. NGTWS1702 strain.</title>
        <authorList>
            <person name="Matsumoto M."/>
            <person name="Tang B.C.C."/>
            <person name="Machida Y."/>
            <person name="Matoyama H."/>
            <person name="Kishihara T."/>
            <person name="Sato S."/>
            <person name="Kondo I."/>
            <person name="Sano M."/>
            <person name="Kato G."/>
        </authorList>
    </citation>
    <scope>NUCLEOTIDE SEQUENCE [LARGE SCALE GENOMIC DNA]</scope>
    <source>
        <strain evidence="6 7">NGTWSNA01</strain>
    </source>
</reference>
<accession>A0ABQ4V6F4</accession>
<dbReference type="Proteomes" id="UP001060504">
    <property type="component" value="Unassembled WGS sequence"/>
</dbReference>
<organism evidence="6 7">
    <name type="scientific">Mycolicibacterium cyprinidarum</name>
    <dbReference type="NCBI Taxonomy" id="2860311"/>
    <lineage>
        <taxon>Bacteria</taxon>
        <taxon>Bacillati</taxon>
        <taxon>Actinomycetota</taxon>
        <taxon>Actinomycetes</taxon>
        <taxon>Mycobacteriales</taxon>
        <taxon>Mycobacteriaceae</taxon>
        <taxon>Mycolicibacterium</taxon>
    </lineage>
</organism>
<sequence>MALTEYRPGTAFPGRIGRTVGESDAAWPMPNRARPGMPNVMYIVLDDTGYGQFGCYGSPINTPNLDRLAENGLLYTNMHTTALCSPSRSCMLTGRNHHSNGMSCITEGSEGFPGSNGTIPFENGFLSEMLLPHGYATYCVGKWHLTPAEQVSAAGPYDRWPLGRGFERYYGFLGGDTHQYYPDLVFDNHQIEPPKTPEEGYHLTADMADRSIEFIADLKQVAPNKPFFLYFATGANHAPHQVPVEWADKYRGKFDDGWDAYREKVFTRQKERGIIAEDAILSPHDPDVAQWEDLSDDEHKLYARMMEVFAGFFEHTDHQIGRVLDFLEQMGELDNTIVMVVSDNGASAEGGPTGSVNENKFFNNVPDDLEQNLAAIDELGGPKYFNHYPWGWAWAGNTPFRRWKRETYRGGVSDGFIVHWPAGITAKGENRHQYAHVIDMVPTVLESLGIEAPTEIRGVTQSPLEGVSLAHTFNDADAPTKHHTQYFEMFAHRSIYHAGWRAVCPFPGTSFAEAGVSFGMLELSAERLREIDATGWELYHVDKDPAETTDLAEQERPRLMEMIALWYIEAGKYNVFPLDSRGTARFADERPQISARRDVYTYYPGTQVVPENVAVKVLNRAHSITAEVELSNGDEGVVVSHGSNIGGYAFFVQDGRLHYIHNYVGAQELHVVSDSGIPKGTHSLRYEFEPTGAPDLAAGKGTPGHARLFIDDKQAGEAHFPVTVPMALGIGSGISVGRNPGSPVSAMYRSPFTFTGTITSVTISVDSKTLHDDNEAKAGQARVAMARQ</sequence>
<feature type="domain" description="Sulfatase N-terminal" evidence="5">
    <location>
        <begin position="38"/>
        <end position="450"/>
    </location>
</feature>
<dbReference type="PROSITE" id="PS00149">
    <property type="entry name" value="SULFATASE_2"/>
    <property type="match status" value="1"/>
</dbReference>
<evidence type="ECO:0000259" key="5">
    <source>
        <dbReference type="Pfam" id="PF00884"/>
    </source>
</evidence>
<dbReference type="Gene3D" id="3.40.720.10">
    <property type="entry name" value="Alkaline Phosphatase, subunit A"/>
    <property type="match status" value="1"/>
</dbReference>
<comment type="caution">
    <text evidence="6">The sequence shown here is derived from an EMBL/GenBank/DDBJ whole genome shotgun (WGS) entry which is preliminary data.</text>
</comment>
<dbReference type="CDD" id="cd16025">
    <property type="entry name" value="PAS_like"/>
    <property type="match status" value="1"/>
</dbReference>
<dbReference type="EMBL" id="BPRH01000122">
    <property type="protein sequence ID" value="GJF08408.1"/>
    <property type="molecule type" value="Genomic_DNA"/>
</dbReference>
<keyword evidence="7" id="KW-1185">Reference proteome</keyword>
<dbReference type="InterPro" id="IPR000917">
    <property type="entry name" value="Sulfatase_N"/>
</dbReference>
<dbReference type="Gene3D" id="3.30.1120.10">
    <property type="match status" value="1"/>
</dbReference>
<evidence type="ECO:0000256" key="4">
    <source>
        <dbReference type="ARBA" id="ARBA00022837"/>
    </source>
</evidence>
<name>A0ABQ4V6F4_9MYCO</name>
<keyword evidence="4" id="KW-0106">Calcium</keyword>
<dbReference type="PANTHER" id="PTHR42693:SF43">
    <property type="entry name" value="BLL2667 PROTEIN"/>
    <property type="match status" value="1"/>
</dbReference>
<proteinExistence type="inferred from homology"/>
<dbReference type="PANTHER" id="PTHR42693">
    <property type="entry name" value="ARYLSULFATASE FAMILY MEMBER"/>
    <property type="match status" value="1"/>
</dbReference>
<dbReference type="Pfam" id="PF00884">
    <property type="entry name" value="Sulfatase"/>
    <property type="match status" value="1"/>
</dbReference>
<dbReference type="InterPro" id="IPR017850">
    <property type="entry name" value="Alkaline_phosphatase_core_sf"/>
</dbReference>
<dbReference type="PROSITE" id="PS00523">
    <property type="entry name" value="SULFATASE_1"/>
    <property type="match status" value="1"/>
</dbReference>
<protein>
    <submittedName>
        <fullName evidence="6">Arylsulfatase</fullName>
    </submittedName>
</protein>
<dbReference type="SUPFAM" id="SSF53649">
    <property type="entry name" value="Alkaline phosphatase-like"/>
    <property type="match status" value="1"/>
</dbReference>
<comment type="similarity">
    <text evidence="1">Belongs to the sulfatase family.</text>
</comment>
<keyword evidence="2" id="KW-0479">Metal-binding</keyword>
<evidence type="ECO:0000256" key="1">
    <source>
        <dbReference type="ARBA" id="ARBA00008779"/>
    </source>
</evidence>